<dbReference type="EMBL" id="OFTC01000036">
    <property type="protein sequence ID" value="SOZ38942.1"/>
    <property type="molecule type" value="Genomic_DNA"/>
</dbReference>
<evidence type="ECO:0000313" key="3">
    <source>
        <dbReference type="Proteomes" id="UP000255168"/>
    </source>
</evidence>
<geneLocation type="plasmid" evidence="3">
    <name>ii</name>
</geneLocation>
<accession>A0A375HPS7</accession>
<evidence type="ECO:0000313" key="2">
    <source>
        <dbReference type="EMBL" id="SPD59415.1"/>
    </source>
</evidence>
<keyword evidence="2" id="KW-0614">Plasmid</keyword>
<dbReference type="AlphaFoldDB" id="A0A375HPS7"/>
<evidence type="ECO:0000313" key="1">
    <source>
        <dbReference type="EMBL" id="SOZ38942.1"/>
    </source>
</evidence>
<dbReference type="Proteomes" id="UP000255168">
    <property type="component" value="Plasmid II"/>
</dbReference>
<dbReference type="RefSeq" id="WP_157625339.1">
    <property type="nucleotide sequence ID" value="NZ_AQUR01000106.1"/>
</dbReference>
<name>A0A375HPS7_9BURK</name>
<organism evidence="2 3">
    <name type="scientific">Cupriavidus neocaledonicus</name>
    <dbReference type="NCBI Taxonomy" id="1040979"/>
    <lineage>
        <taxon>Bacteria</taxon>
        <taxon>Pseudomonadati</taxon>
        <taxon>Pseudomonadota</taxon>
        <taxon>Betaproteobacteria</taxon>
        <taxon>Burkholderiales</taxon>
        <taxon>Burkholderiaceae</taxon>
        <taxon>Cupriavidus</taxon>
    </lineage>
</organism>
<sequence>MADAVASQPAPWPEKDVAVGRIRHNRCAFHEEFVTSLKPATHGADKPT</sequence>
<geneLocation type="plasmid" evidence="2">
    <name>II</name>
</geneLocation>
<dbReference type="EMBL" id="LT984807">
    <property type="protein sequence ID" value="SPD59415.1"/>
    <property type="molecule type" value="Genomic_DNA"/>
</dbReference>
<reference evidence="3 4" key="1">
    <citation type="submission" date="2018-01" db="EMBL/GenBank/DDBJ databases">
        <authorList>
            <person name="Clerissi C."/>
        </authorList>
    </citation>
    <scope>NUCLEOTIDE SEQUENCE [LARGE SCALE GENOMIC DNA]</scope>
    <source>
        <strain evidence="1">Cupriavidus taiwanensis STM 6082</strain>
        <strain evidence="2">Cupriavidus taiwanensis STM 6160</strain>
        <plasmid evidence="2">II</plasmid>
        <plasmid evidence="3">ii</plasmid>
    </source>
</reference>
<proteinExistence type="predicted"/>
<protein>
    <submittedName>
        <fullName evidence="2">Uncharacterized protein</fullName>
    </submittedName>
</protein>
<dbReference type="Proteomes" id="UP000256710">
    <property type="component" value="Unassembled WGS sequence"/>
</dbReference>
<evidence type="ECO:0000313" key="4">
    <source>
        <dbReference type="Proteomes" id="UP000256710"/>
    </source>
</evidence>
<keyword evidence="4" id="KW-1185">Reference proteome</keyword>
<gene>
    <name evidence="1" type="ORF">CBM2605_B130239</name>
    <name evidence="2" type="ORF">CBM2607_MP20066</name>
</gene>